<evidence type="ECO:0008006" key="4">
    <source>
        <dbReference type="Google" id="ProtNLM"/>
    </source>
</evidence>
<evidence type="ECO:0000313" key="2">
    <source>
        <dbReference type="EMBL" id="MSS83234.1"/>
    </source>
</evidence>
<comment type="caution">
    <text evidence="2">The sequence shown here is derived from an EMBL/GenBank/DDBJ whole genome shotgun (WGS) entry which is preliminary data.</text>
</comment>
<protein>
    <recommendedName>
        <fullName evidence="4">Integral membrane protein</fullName>
    </recommendedName>
</protein>
<dbReference type="Proteomes" id="UP000470875">
    <property type="component" value="Unassembled WGS sequence"/>
</dbReference>
<feature type="transmembrane region" description="Helical" evidence="1">
    <location>
        <begin position="238"/>
        <end position="260"/>
    </location>
</feature>
<evidence type="ECO:0000256" key="1">
    <source>
        <dbReference type="SAM" id="Phobius"/>
    </source>
</evidence>
<dbReference type="EMBL" id="VULO01000001">
    <property type="protein sequence ID" value="MSS83234.1"/>
    <property type="molecule type" value="Genomic_DNA"/>
</dbReference>
<name>A0A6N7VNF0_9ACTO</name>
<keyword evidence="1" id="KW-0472">Membrane</keyword>
<reference evidence="2 3" key="1">
    <citation type="submission" date="2019-08" db="EMBL/GenBank/DDBJ databases">
        <title>In-depth cultivation of the pig gut microbiome towards novel bacterial diversity and tailored functional studies.</title>
        <authorList>
            <person name="Wylensek D."/>
            <person name="Hitch T.C.A."/>
            <person name="Clavel T."/>
        </authorList>
    </citation>
    <scope>NUCLEOTIDE SEQUENCE [LARGE SCALE GENOMIC DNA]</scope>
    <source>
        <strain evidence="2 3">WB03_NA08</strain>
    </source>
</reference>
<keyword evidence="1" id="KW-1133">Transmembrane helix</keyword>
<accession>A0A6N7VNF0</accession>
<feature type="transmembrane region" description="Helical" evidence="1">
    <location>
        <begin position="208"/>
        <end position="231"/>
    </location>
</feature>
<keyword evidence="1" id="KW-0812">Transmembrane</keyword>
<dbReference type="AlphaFoldDB" id="A0A6N7VNF0"/>
<evidence type="ECO:0000313" key="3">
    <source>
        <dbReference type="Proteomes" id="UP000470875"/>
    </source>
</evidence>
<dbReference type="RefSeq" id="WP_154542529.1">
    <property type="nucleotide sequence ID" value="NZ_VULO01000001.1"/>
</dbReference>
<feature type="transmembrane region" description="Helical" evidence="1">
    <location>
        <begin position="280"/>
        <end position="305"/>
    </location>
</feature>
<organism evidence="2 3">
    <name type="scientific">Scrofimicrobium canadense</name>
    <dbReference type="NCBI Taxonomy" id="2652290"/>
    <lineage>
        <taxon>Bacteria</taxon>
        <taxon>Bacillati</taxon>
        <taxon>Actinomycetota</taxon>
        <taxon>Actinomycetes</taxon>
        <taxon>Actinomycetales</taxon>
        <taxon>Actinomycetaceae</taxon>
        <taxon>Scrofimicrobium</taxon>
    </lineage>
</organism>
<keyword evidence="3" id="KW-1185">Reference proteome</keyword>
<gene>
    <name evidence="2" type="ORF">FYJ24_00310</name>
</gene>
<sequence>MATLRSVLATILIAIGVLAAPLTVLGHWTTTSLVDQDGFIDLYEPVASSPVFHDYVAGGIADTTSEALSTSILGSTSESLSSSIASTARQWGLPDSWASAIEAAPENADEALHDGVRDTALAALDSPEFHQAWPTLLRQVHTDFISAVDTPGEDTAVLTIATGPLIETFRASLVDQGLPIASLIPDIDLPLPFATVSGIDEARSARTVLGWFATWGGVVTAIALLLGILVAPSRFLALGLAGLFCALSTGALLLIAWTIGPQVMGHGPLPELLWSATINPLVDVGALVAEGSALVALLGFALHIATRKNRRRR</sequence>
<proteinExistence type="predicted"/>